<organism evidence="1 2">
    <name type="scientific">Candidatus Kaiserbacteria bacterium GW2011_GWA2_49_19</name>
    <dbReference type="NCBI Taxonomy" id="1618669"/>
    <lineage>
        <taxon>Bacteria</taxon>
        <taxon>Candidatus Kaiseribacteriota</taxon>
    </lineage>
</organism>
<gene>
    <name evidence="1" type="ORF">UY44_C0008G0001</name>
</gene>
<sequence length="244" mass="25137">MKQLIQPIKILILAIVLAIVLSIGVSYVYADWAGHTATAPSGNVSELINTSSEGQTKTGGLWLGSLGADGGATIGGSMRIGYTSAVCTAGIAGTLRYNSGVAQFCNGSRWCELGVDCAPADCNLPWGGSIPSGSSVTAYQNSSVACGGSCVSETRTCNNGTLSGSYQNASCAVAVCTGRYISVTASCSNNFGVGSCPFSTAGPPASLVCSPIGSRCYTVRQERSGPCNLRGQINKPWYRLWQCR</sequence>
<comment type="caution">
    <text evidence="1">The sequence shown here is derived from an EMBL/GenBank/DDBJ whole genome shotgun (WGS) entry which is preliminary data.</text>
</comment>
<name>A0A0G1VQC9_9BACT</name>
<proteinExistence type="predicted"/>
<evidence type="ECO:0000313" key="1">
    <source>
        <dbReference type="EMBL" id="KKW08636.1"/>
    </source>
</evidence>
<evidence type="ECO:0000313" key="2">
    <source>
        <dbReference type="Proteomes" id="UP000033965"/>
    </source>
</evidence>
<protein>
    <submittedName>
        <fullName evidence="1">Pectin methylesterase ce8, nonfunctional</fullName>
    </submittedName>
</protein>
<dbReference type="Proteomes" id="UP000033965">
    <property type="component" value="Unassembled WGS sequence"/>
</dbReference>
<dbReference type="AlphaFoldDB" id="A0A0G1VQC9"/>
<accession>A0A0G1VQC9</accession>
<reference evidence="1 2" key="1">
    <citation type="journal article" date="2015" name="Nature">
        <title>rRNA introns, odd ribosomes, and small enigmatic genomes across a large radiation of phyla.</title>
        <authorList>
            <person name="Brown C.T."/>
            <person name="Hug L.A."/>
            <person name="Thomas B.C."/>
            <person name="Sharon I."/>
            <person name="Castelle C.J."/>
            <person name="Singh A."/>
            <person name="Wilkins M.J."/>
            <person name="Williams K.H."/>
            <person name="Banfield J.F."/>
        </authorList>
    </citation>
    <scope>NUCLEOTIDE SEQUENCE [LARGE SCALE GENOMIC DNA]</scope>
</reference>
<dbReference type="EMBL" id="LCPZ01000008">
    <property type="protein sequence ID" value="KKW08636.1"/>
    <property type="molecule type" value="Genomic_DNA"/>
</dbReference>